<evidence type="ECO:0000313" key="2">
    <source>
        <dbReference type="EMBL" id="KAH6604416.1"/>
    </source>
</evidence>
<feature type="compositionally biased region" description="Basic and acidic residues" evidence="1">
    <location>
        <begin position="332"/>
        <end position="350"/>
    </location>
</feature>
<feature type="region of interest" description="Disordered" evidence="1">
    <location>
        <begin position="240"/>
        <end position="261"/>
    </location>
</feature>
<name>A0A9P8TRQ2_9HYPO</name>
<feature type="region of interest" description="Disordered" evidence="1">
    <location>
        <begin position="281"/>
        <end position="376"/>
    </location>
</feature>
<comment type="caution">
    <text evidence="2">The sequence shown here is derived from an EMBL/GenBank/DDBJ whole genome shotgun (WGS) entry which is preliminary data.</text>
</comment>
<dbReference type="Proteomes" id="UP000827724">
    <property type="component" value="Unassembled WGS sequence"/>
</dbReference>
<organism evidence="2 3">
    <name type="scientific">Trichoderma cornu-damae</name>
    <dbReference type="NCBI Taxonomy" id="654480"/>
    <lineage>
        <taxon>Eukaryota</taxon>
        <taxon>Fungi</taxon>
        <taxon>Dikarya</taxon>
        <taxon>Ascomycota</taxon>
        <taxon>Pezizomycotina</taxon>
        <taxon>Sordariomycetes</taxon>
        <taxon>Hypocreomycetidae</taxon>
        <taxon>Hypocreales</taxon>
        <taxon>Hypocreaceae</taxon>
        <taxon>Trichoderma</taxon>
    </lineage>
</organism>
<feature type="region of interest" description="Disordered" evidence="1">
    <location>
        <begin position="59"/>
        <end position="183"/>
    </location>
</feature>
<proteinExistence type="predicted"/>
<dbReference type="AlphaFoldDB" id="A0A9P8TRQ2"/>
<accession>A0A9P8TRQ2</accession>
<evidence type="ECO:0000313" key="3">
    <source>
        <dbReference type="Proteomes" id="UP000827724"/>
    </source>
</evidence>
<dbReference type="EMBL" id="JAIWOZ010000006">
    <property type="protein sequence ID" value="KAH6604416.1"/>
    <property type="molecule type" value="Genomic_DNA"/>
</dbReference>
<feature type="compositionally biased region" description="Acidic residues" evidence="1">
    <location>
        <begin position="245"/>
        <end position="256"/>
    </location>
</feature>
<dbReference type="OrthoDB" id="10675385at2759"/>
<protein>
    <submittedName>
        <fullName evidence="2">Uncharacterized protein</fullName>
    </submittedName>
</protein>
<evidence type="ECO:0000256" key="1">
    <source>
        <dbReference type="SAM" id="MobiDB-lite"/>
    </source>
</evidence>
<feature type="compositionally biased region" description="Acidic residues" evidence="1">
    <location>
        <begin position="61"/>
        <end position="74"/>
    </location>
</feature>
<gene>
    <name evidence="2" type="ORF">Trco_007862</name>
</gene>
<feature type="compositionally biased region" description="Acidic residues" evidence="1">
    <location>
        <begin position="309"/>
        <end position="324"/>
    </location>
</feature>
<keyword evidence="3" id="KW-1185">Reference proteome</keyword>
<sequence>MGVNCHEPLRLRGAKGSLGARGTLLGLPGGVDGAQLGSAEASHAALLVLAQPGLLGVAEDAAGEEVDDEADDDGDKGNGVQEVDGVAKDVDADDDAPEVGRQEGDVEEGGAAHAQDERGEGVEDEEEQGVADEPAGDGAVPVGVLEGFAVKDGGLDAVDDHAEEAQEGEDVVHGPLGDEPLLEDVGDAVQGGAEEAKEIALDHVDAGAAVGAGDVVGGEEDAHAAAADEDADDLEGLVAHAQQGEGDDDDADDGPEVEQLGGQEVGVAVGQDGEVVALDVEEGHDEVAPAVLDHDTPPDAGAVPPDGDGGVDEEEQDVVEDGLEGGDVRAGVGEERGEGVGAGDAERQDLADGDDGPEVYGAEGEAEGSTLVRQGD</sequence>
<reference evidence="2" key="1">
    <citation type="submission" date="2021-08" db="EMBL/GenBank/DDBJ databases">
        <title>Chromosome-Level Trichoderma cornu-damae using Hi-C Data.</title>
        <authorList>
            <person name="Kim C.S."/>
        </authorList>
    </citation>
    <scope>NUCLEOTIDE SEQUENCE</scope>
    <source>
        <strain evidence="2">KA19-0412C</strain>
    </source>
</reference>